<dbReference type="Proteomes" id="UP000070501">
    <property type="component" value="Unassembled WGS sequence"/>
</dbReference>
<dbReference type="AlphaFoldDB" id="A0A136II18"/>
<name>A0A136II18_9PEZI</name>
<organism evidence="1 2">
    <name type="scientific">Microdochium bolleyi</name>
    <dbReference type="NCBI Taxonomy" id="196109"/>
    <lineage>
        <taxon>Eukaryota</taxon>
        <taxon>Fungi</taxon>
        <taxon>Dikarya</taxon>
        <taxon>Ascomycota</taxon>
        <taxon>Pezizomycotina</taxon>
        <taxon>Sordariomycetes</taxon>
        <taxon>Xylariomycetidae</taxon>
        <taxon>Xylariales</taxon>
        <taxon>Microdochiaceae</taxon>
        <taxon>Microdochium</taxon>
    </lineage>
</organism>
<proteinExistence type="predicted"/>
<dbReference type="InParanoid" id="A0A136II18"/>
<evidence type="ECO:0000313" key="2">
    <source>
        <dbReference type="Proteomes" id="UP000070501"/>
    </source>
</evidence>
<reference evidence="2" key="1">
    <citation type="submission" date="2016-02" db="EMBL/GenBank/DDBJ databases">
        <title>Draft genome sequence of Microdochium bolleyi, a fungal endophyte of beachgrass.</title>
        <authorList>
            <consortium name="DOE Joint Genome Institute"/>
            <person name="David A.S."/>
            <person name="May G."/>
            <person name="Haridas S."/>
            <person name="Lim J."/>
            <person name="Wang M."/>
            <person name="Labutti K."/>
            <person name="Lipzen A."/>
            <person name="Barry K."/>
            <person name="Grigoriev I.V."/>
        </authorList>
    </citation>
    <scope>NUCLEOTIDE SEQUENCE [LARGE SCALE GENOMIC DNA]</scope>
    <source>
        <strain evidence="2">J235TASD1</strain>
    </source>
</reference>
<accession>A0A136II18</accession>
<dbReference type="EMBL" id="KQ964377">
    <property type="protein sequence ID" value="KXJ84625.1"/>
    <property type="molecule type" value="Genomic_DNA"/>
</dbReference>
<protein>
    <submittedName>
        <fullName evidence="1">Uncharacterized protein</fullName>
    </submittedName>
</protein>
<sequence>MPPFVHNMRLRSLSAARHNSLCFALRCCSQQPPPSRLWLPPAALRPRLHCKSAPIICLPISPLPVLAPAHHCPLIHQPRPPLARALQTPFSSPSRSQADVSLLPPLSSSRPPALLLLWKVPRARRHGPLLACTTPPFPHYSTRDLFRGAKRSLARLPALSTHLKVPSRVPPLETAEDKSGARISSSRSTFHLVAVSH</sequence>
<evidence type="ECO:0000313" key="1">
    <source>
        <dbReference type="EMBL" id="KXJ84625.1"/>
    </source>
</evidence>
<gene>
    <name evidence="1" type="ORF">Micbo1qcDRAFT_16889</name>
</gene>
<keyword evidence="2" id="KW-1185">Reference proteome</keyword>